<reference evidence="7 8" key="1">
    <citation type="submission" date="2019-04" db="EMBL/GenBank/DDBJ databases">
        <title>Geobacter oryzae sp. nov., ferric-reducing bacteria isolated from paddy soil.</title>
        <authorList>
            <person name="Xu Z."/>
            <person name="Masuda Y."/>
            <person name="Itoh H."/>
            <person name="Senoo K."/>
        </authorList>
    </citation>
    <scope>NUCLEOTIDE SEQUENCE [LARGE SCALE GENOMIC DNA]</scope>
    <source>
        <strain evidence="7 8">Red111</strain>
    </source>
</reference>
<organism evidence="7 8">
    <name type="scientific">Geomonas terrae</name>
    <dbReference type="NCBI Taxonomy" id="2562681"/>
    <lineage>
        <taxon>Bacteria</taxon>
        <taxon>Pseudomonadati</taxon>
        <taxon>Thermodesulfobacteriota</taxon>
        <taxon>Desulfuromonadia</taxon>
        <taxon>Geobacterales</taxon>
        <taxon>Geobacteraceae</taxon>
        <taxon>Geomonas</taxon>
    </lineage>
</organism>
<keyword evidence="4 7" id="KW-0456">Lyase</keyword>
<dbReference type="SUPFAM" id="SSF48230">
    <property type="entry name" value="Chondroitin AC/alginate lyase"/>
    <property type="match status" value="1"/>
</dbReference>
<feature type="domain" description="Heparinase II/III-like C-terminal" evidence="5">
    <location>
        <begin position="322"/>
        <end position="548"/>
    </location>
</feature>
<dbReference type="PANTHER" id="PTHR39210">
    <property type="entry name" value="HEPARIN-SULFATE LYASE"/>
    <property type="match status" value="1"/>
</dbReference>
<evidence type="ECO:0000256" key="2">
    <source>
        <dbReference type="ARBA" id="ARBA00022729"/>
    </source>
</evidence>
<evidence type="ECO:0000256" key="1">
    <source>
        <dbReference type="ARBA" id="ARBA00004418"/>
    </source>
</evidence>
<dbReference type="InterPro" id="IPR008929">
    <property type="entry name" value="Chondroitin_lyas"/>
</dbReference>
<comment type="caution">
    <text evidence="7">The sequence shown here is derived from an EMBL/GenBank/DDBJ whole genome shotgun (WGS) entry which is preliminary data.</text>
</comment>
<dbReference type="GO" id="GO:0042597">
    <property type="term" value="C:periplasmic space"/>
    <property type="evidence" value="ECO:0007669"/>
    <property type="project" value="UniProtKB-SubCell"/>
</dbReference>
<dbReference type="Gene3D" id="1.50.10.100">
    <property type="entry name" value="Chondroitin AC/alginate lyase"/>
    <property type="match status" value="1"/>
</dbReference>
<evidence type="ECO:0000259" key="5">
    <source>
        <dbReference type="Pfam" id="PF07940"/>
    </source>
</evidence>
<comment type="subcellular location">
    <subcellularLocation>
        <location evidence="1">Periplasm</location>
    </subcellularLocation>
</comment>
<dbReference type="Pfam" id="PF07940">
    <property type="entry name" value="Hepar_II_III_C"/>
    <property type="match status" value="1"/>
</dbReference>
<evidence type="ECO:0000313" key="8">
    <source>
        <dbReference type="Proteomes" id="UP000306416"/>
    </source>
</evidence>
<protein>
    <submittedName>
        <fullName evidence="7">Alginate lyase family protein</fullName>
    </submittedName>
</protein>
<evidence type="ECO:0000313" key="7">
    <source>
        <dbReference type="EMBL" id="TGU70587.1"/>
    </source>
</evidence>
<dbReference type="Gene3D" id="2.70.98.70">
    <property type="match status" value="1"/>
</dbReference>
<dbReference type="InterPro" id="IPR012480">
    <property type="entry name" value="Hepar_II_III_C"/>
</dbReference>
<gene>
    <name evidence="7" type="ORF">E4633_16420</name>
</gene>
<keyword evidence="2" id="KW-0732">Signal</keyword>
<keyword evidence="3" id="KW-0574">Periplasm</keyword>
<keyword evidence="8" id="KW-1185">Reference proteome</keyword>
<feature type="domain" description="Heparin-sulfate lyase N-terminal" evidence="6">
    <location>
        <begin position="74"/>
        <end position="290"/>
    </location>
</feature>
<dbReference type="Pfam" id="PF16889">
    <property type="entry name" value="Hepar_II_III_N"/>
    <property type="match status" value="1"/>
</dbReference>
<dbReference type="InterPro" id="IPR031680">
    <property type="entry name" value="Hepar_II_III_N"/>
</dbReference>
<dbReference type="AlphaFoldDB" id="A0A4S1CB94"/>
<evidence type="ECO:0000256" key="3">
    <source>
        <dbReference type="ARBA" id="ARBA00022764"/>
    </source>
</evidence>
<dbReference type="GO" id="GO:0016829">
    <property type="term" value="F:lyase activity"/>
    <property type="evidence" value="ECO:0007669"/>
    <property type="project" value="UniProtKB-KW"/>
</dbReference>
<dbReference type="Proteomes" id="UP000306416">
    <property type="component" value="Unassembled WGS sequence"/>
</dbReference>
<name>A0A4S1CB94_9BACT</name>
<sequence>MTTLATYWHTLRYLKPVQFYGRLSMRLVQPKADLRPAPPLRDKTGVWELPALREPCMTGPTTFHFLGATASLDDIGWDEQRVDKLWRYNLHYFDDLNAAGADRRVKWHHDLLQRWVLENPAGIGTGWEPYPVSLRLVNWVKWGLAGNLLAPEVLIVLAAQARWLTKRLEVHLLGNHLFANAKALVFAGLFFRGGEAESWLQTGLRLLERETSEQILSDGGHFERTPMYHSLALEDLLDIYNVTSTYRSCVPERWEGWLAQLPDVIGRMRAWLAAMCHPDRQISFFNDAAMGIAPTPTELERYAVRLRFAPRSPGSDGVTHLISSGYVRVQSGPATAILDVAPIGPDYLPGHAHADTLSFELSLFGRRLLVNSGTSCYGAGGERQRQRGTAAHNTVVVDGRDSTEVWSGFRAARRARPFDLQISPYHATCTTISCAHDGYRWLKGRPRHTRKWSFLGNELLIEDRVDGRFNLAVARFHLHPSVTVRRLDPSGSSLELSLPGEQCVVLSCEGGKLATEEAWWHPQFGRSEVSTCVCARFEGHSLQTRIKWGQSS</sequence>
<accession>A0A4S1CB94</accession>
<evidence type="ECO:0000256" key="4">
    <source>
        <dbReference type="ARBA" id="ARBA00023239"/>
    </source>
</evidence>
<proteinExistence type="predicted"/>
<dbReference type="PANTHER" id="PTHR39210:SF1">
    <property type="entry name" value="HEPARIN-SULFATE LYASE"/>
    <property type="match status" value="1"/>
</dbReference>
<dbReference type="EMBL" id="SRSC01000004">
    <property type="protein sequence ID" value="TGU70587.1"/>
    <property type="molecule type" value="Genomic_DNA"/>
</dbReference>
<evidence type="ECO:0000259" key="6">
    <source>
        <dbReference type="Pfam" id="PF16889"/>
    </source>
</evidence>